<evidence type="ECO:0000313" key="6">
    <source>
        <dbReference type="Proteomes" id="UP001177592"/>
    </source>
</evidence>
<proteinExistence type="predicted"/>
<reference evidence="4" key="2">
    <citation type="submission" date="2023-04" db="EMBL/GenBank/DDBJ databases">
        <title>Genome dynamics across the evolutionary transition to endosymbiosis.</title>
        <authorList>
            <person name="Siozios S."/>
            <person name="Nadal-Jimenez P."/>
            <person name="Azagi T."/>
            <person name="Sprong H."/>
            <person name="Frost C.L."/>
            <person name="Parratt S.R."/>
            <person name="Taylor G."/>
            <person name="Brettell L."/>
            <person name="Lew K.C."/>
            <person name="Croft L."/>
            <person name="King K.C."/>
            <person name="Brockhurst M.A."/>
            <person name="Hypsa V."/>
            <person name="Novakova E."/>
            <person name="Darby A.C."/>
            <person name="Hurst G.D.D."/>
        </authorList>
    </citation>
    <scope>NUCLEOTIDE SEQUENCE</scope>
    <source>
        <strain evidence="4">ANv_CAN</strain>
    </source>
</reference>
<protein>
    <submittedName>
        <fullName evidence="4">M13 family metallopeptidase N-terminal domain-containing protein</fullName>
    </submittedName>
    <submittedName>
        <fullName evidence="3">Peptidase family M13</fullName>
    </submittedName>
</protein>
<feature type="chain" id="PRO_5044609920" evidence="1">
    <location>
        <begin position="24"/>
        <end position="161"/>
    </location>
</feature>
<dbReference type="InterPro" id="IPR008753">
    <property type="entry name" value="Peptidase_M13_N"/>
</dbReference>
<reference evidence="3 5" key="1">
    <citation type="submission" date="2019-03" db="EMBL/GenBank/DDBJ databases">
        <title>Long-read sequencing reveals hyperdense prophage content in a complex bacterial symbiont genome.</title>
        <authorList>
            <person name="Frost C.L."/>
            <person name="Siozios S."/>
            <person name="Nadal-Jimenez P."/>
            <person name="Brockhurst M.A."/>
            <person name="King K.C."/>
            <person name="Darby A.C."/>
            <person name="Hurst G.D.D."/>
        </authorList>
    </citation>
    <scope>NUCLEOTIDE SEQUENCE [LARGE SCALE GENOMIC DNA]</scope>
    <source>
        <strain evidence="3 5">FIN</strain>
    </source>
</reference>
<dbReference type="RefSeq" id="WP_276324654.1">
    <property type="nucleotide sequence ID" value="NZ_CP038613.1"/>
</dbReference>
<evidence type="ECO:0000256" key="1">
    <source>
        <dbReference type="SAM" id="SignalP"/>
    </source>
</evidence>
<evidence type="ECO:0000313" key="3">
    <source>
        <dbReference type="EMBL" id="QBY41853.1"/>
    </source>
</evidence>
<feature type="domain" description="Peptidase M13 N-terminal" evidence="2">
    <location>
        <begin position="41"/>
        <end position="156"/>
    </location>
</feature>
<dbReference type="Proteomes" id="UP000295134">
    <property type="component" value="Chromosome"/>
</dbReference>
<gene>
    <name evidence="3" type="ORF">ArsFIN_03840</name>
    <name evidence="4" type="ORF">QE258_01435</name>
</gene>
<evidence type="ECO:0000259" key="2">
    <source>
        <dbReference type="Pfam" id="PF05649"/>
    </source>
</evidence>
<dbReference type="EMBL" id="CP038613">
    <property type="protein sequence ID" value="QBY41853.1"/>
    <property type="molecule type" value="Genomic_DNA"/>
</dbReference>
<sequence length="161" mass="18084">MQKTVLALLISLSALTASSFAVAKGVTYGEQKITLTDSISPGNDFYQYVNQDWINHAKIPAGMSRINSFVELYLKTEKQLQALINKLEVQPESELNHNQRNIRNLYRSYLNETAVEKAGLMPVQNALNNIKQAKTHADITNLMAKPGYMPFISYWVGCKST</sequence>
<dbReference type="InterPro" id="IPR042089">
    <property type="entry name" value="Peptidase_M13_dom_2"/>
</dbReference>
<keyword evidence="1" id="KW-0732">Signal</keyword>
<dbReference type="GeneID" id="96879402"/>
<organism evidence="3 5">
    <name type="scientific">Arsenophonus nasoniae</name>
    <name type="common">son-killer infecting Nasonia vitripennis</name>
    <dbReference type="NCBI Taxonomy" id="638"/>
    <lineage>
        <taxon>Bacteria</taxon>
        <taxon>Pseudomonadati</taxon>
        <taxon>Pseudomonadota</taxon>
        <taxon>Gammaproteobacteria</taxon>
        <taxon>Enterobacterales</taxon>
        <taxon>Morganellaceae</taxon>
        <taxon>Arsenophonus</taxon>
    </lineage>
</organism>
<dbReference type="Proteomes" id="UP001177592">
    <property type="component" value="Chromosome"/>
</dbReference>
<dbReference type="GO" id="GO:0006508">
    <property type="term" value="P:proteolysis"/>
    <property type="evidence" value="ECO:0007669"/>
    <property type="project" value="InterPro"/>
</dbReference>
<feature type="signal peptide" evidence="1">
    <location>
        <begin position="1"/>
        <end position="23"/>
    </location>
</feature>
<accession>A0A4V1BWD9</accession>
<dbReference type="Pfam" id="PF05649">
    <property type="entry name" value="Peptidase_M13_N"/>
    <property type="match status" value="1"/>
</dbReference>
<keyword evidence="6" id="KW-1185">Reference proteome</keyword>
<evidence type="ECO:0000313" key="5">
    <source>
        <dbReference type="Proteomes" id="UP000295134"/>
    </source>
</evidence>
<dbReference type="KEGG" id="ans:ArsFIN_03840"/>
<evidence type="ECO:0000313" key="4">
    <source>
        <dbReference type="EMBL" id="WGM06072.1"/>
    </source>
</evidence>
<dbReference type="EMBL" id="CP123523">
    <property type="protein sequence ID" value="WGM06072.1"/>
    <property type="molecule type" value="Genomic_DNA"/>
</dbReference>
<dbReference type="AlphaFoldDB" id="A0A4V1BWD9"/>
<name>A0A4V1BWD9_9GAMM</name>
<dbReference type="Gene3D" id="1.10.1380.10">
    <property type="entry name" value="Neutral endopeptidase , domain2"/>
    <property type="match status" value="1"/>
</dbReference>
<dbReference type="SUPFAM" id="SSF55486">
    <property type="entry name" value="Metalloproteases ('zincins'), catalytic domain"/>
    <property type="match status" value="1"/>
</dbReference>